<evidence type="ECO:0000256" key="1">
    <source>
        <dbReference type="SAM" id="Phobius"/>
    </source>
</evidence>
<keyword evidence="3" id="KW-1185">Reference proteome</keyword>
<name>A0ABP1GW78_9EUKA</name>
<evidence type="ECO:0000313" key="3">
    <source>
        <dbReference type="Proteomes" id="UP001642409"/>
    </source>
</evidence>
<dbReference type="Proteomes" id="UP001642409">
    <property type="component" value="Unassembled WGS sequence"/>
</dbReference>
<comment type="caution">
    <text evidence="2">The sequence shown here is derived from an EMBL/GenBank/DDBJ whole genome shotgun (WGS) entry which is preliminary data.</text>
</comment>
<organism evidence="2 3">
    <name type="scientific">Hexamita inflata</name>
    <dbReference type="NCBI Taxonomy" id="28002"/>
    <lineage>
        <taxon>Eukaryota</taxon>
        <taxon>Metamonada</taxon>
        <taxon>Diplomonadida</taxon>
        <taxon>Hexamitidae</taxon>
        <taxon>Hexamitinae</taxon>
        <taxon>Hexamita</taxon>
    </lineage>
</organism>
<proteinExistence type="predicted"/>
<evidence type="ECO:0000313" key="2">
    <source>
        <dbReference type="EMBL" id="CAL5978466.1"/>
    </source>
</evidence>
<keyword evidence="1" id="KW-0812">Transmembrane</keyword>
<accession>A0ABP1GW78</accession>
<keyword evidence="1" id="KW-1133">Transmembrane helix</keyword>
<protein>
    <recommendedName>
        <fullName evidence="4">Transmembrane protein</fullName>
    </recommendedName>
</protein>
<gene>
    <name evidence="2" type="ORF">HINF_LOCUS4795</name>
</gene>
<reference evidence="2 3" key="1">
    <citation type="submission" date="2024-07" db="EMBL/GenBank/DDBJ databases">
        <authorList>
            <person name="Akdeniz Z."/>
        </authorList>
    </citation>
    <scope>NUCLEOTIDE SEQUENCE [LARGE SCALE GENOMIC DNA]</scope>
</reference>
<feature type="transmembrane region" description="Helical" evidence="1">
    <location>
        <begin position="157"/>
        <end position="180"/>
    </location>
</feature>
<evidence type="ECO:0008006" key="4">
    <source>
        <dbReference type="Google" id="ProtNLM"/>
    </source>
</evidence>
<keyword evidence="1" id="KW-0472">Membrane</keyword>
<sequence>MIASLFYSGQAQLPCFAQLQYQWYNKKVCLKAYFVNSSICKSNYLNNGVQALFAGFEGDHNYPQDLTRRKTFFYMKINQTIQLDWFGRFNQICAQEENSTGQFQGQNMIYGTFSQRIYDFGKYLQAQPSNLSSYIVFKTNYELEVITNYNNQMIAKAFVWIYLFSAIIIVLTCLVVWLYFK</sequence>
<dbReference type="EMBL" id="CAXDID020000009">
    <property type="protein sequence ID" value="CAL5978466.1"/>
    <property type="molecule type" value="Genomic_DNA"/>
</dbReference>